<dbReference type="Proteomes" id="UP000799302">
    <property type="component" value="Unassembled WGS sequence"/>
</dbReference>
<protein>
    <submittedName>
        <fullName evidence="3">Uncharacterized protein</fullName>
    </submittedName>
</protein>
<feature type="transmembrane region" description="Helical" evidence="2">
    <location>
        <begin position="191"/>
        <end position="214"/>
    </location>
</feature>
<sequence>MSTGNGTVVNHETQKPSAVASVTLESWSQGFMVGAMVVMAGITIANMRRGVLLHKLILLELIMGMPHGTFMFPNPPAYGWYLSVTAIFLNMSWSLHNVIAWIKNKPFLSRKVSLIYIGTVILAQPYWVLEIYANFTFFNNINNLFESTRPYEAIFRDPWWIFTVVNLFWNIKRRYEFGLVELIKVSPRFGVLLFSMFLSICFIILDCLSVTSIISHALPDGLNPFWKLAFVFKCLTDTIILDDFKTALDKLKAYKLGQFVGGSTSAISELDRNTRRPTEYAPWNESRGITRDERIREKRSPIIPEVDLESQLERWPGQEETVSNGSHSTATK</sequence>
<name>A0A6A6UUV8_9PEZI</name>
<feature type="transmembrane region" description="Helical" evidence="2">
    <location>
        <begin position="114"/>
        <end position="133"/>
    </location>
</feature>
<reference evidence="3" key="1">
    <citation type="journal article" date="2020" name="Stud. Mycol.">
        <title>101 Dothideomycetes genomes: a test case for predicting lifestyles and emergence of pathogens.</title>
        <authorList>
            <person name="Haridas S."/>
            <person name="Albert R."/>
            <person name="Binder M."/>
            <person name="Bloem J."/>
            <person name="Labutti K."/>
            <person name="Salamov A."/>
            <person name="Andreopoulos B."/>
            <person name="Baker S."/>
            <person name="Barry K."/>
            <person name="Bills G."/>
            <person name="Bluhm B."/>
            <person name="Cannon C."/>
            <person name="Castanera R."/>
            <person name="Culley D."/>
            <person name="Daum C."/>
            <person name="Ezra D."/>
            <person name="Gonzalez J."/>
            <person name="Henrissat B."/>
            <person name="Kuo A."/>
            <person name="Liang C."/>
            <person name="Lipzen A."/>
            <person name="Lutzoni F."/>
            <person name="Magnuson J."/>
            <person name="Mondo S."/>
            <person name="Nolan M."/>
            <person name="Ohm R."/>
            <person name="Pangilinan J."/>
            <person name="Park H.-J."/>
            <person name="Ramirez L."/>
            <person name="Alfaro M."/>
            <person name="Sun H."/>
            <person name="Tritt A."/>
            <person name="Yoshinaga Y."/>
            <person name="Zwiers L.-H."/>
            <person name="Turgeon B."/>
            <person name="Goodwin S."/>
            <person name="Spatafora J."/>
            <person name="Crous P."/>
            <person name="Grigoriev I."/>
        </authorList>
    </citation>
    <scope>NUCLEOTIDE SEQUENCE</scope>
    <source>
        <strain evidence="3">CBS 115976</strain>
    </source>
</reference>
<feature type="transmembrane region" description="Helical" evidence="2">
    <location>
        <begin position="26"/>
        <end position="45"/>
    </location>
</feature>
<evidence type="ECO:0000256" key="2">
    <source>
        <dbReference type="SAM" id="Phobius"/>
    </source>
</evidence>
<proteinExistence type="predicted"/>
<organism evidence="3 4">
    <name type="scientific">Microthyrium microscopicum</name>
    <dbReference type="NCBI Taxonomy" id="703497"/>
    <lineage>
        <taxon>Eukaryota</taxon>
        <taxon>Fungi</taxon>
        <taxon>Dikarya</taxon>
        <taxon>Ascomycota</taxon>
        <taxon>Pezizomycotina</taxon>
        <taxon>Dothideomycetes</taxon>
        <taxon>Dothideomycetes incertae sedis</taxon>
        <taxon>Microthyriales</taxon>
        <taxon>Microthyriaceae</taxon>
        <taxon>Microthyrium</taxon>
    </lineage>
</organism>
<feature type="transmembrane region" description="Helical" evidence="2">
    <location>
        <begin position="52"/>
        <end position="72"/>
    </location>
</feature>
<keyword evidence="2" id="KW-0812">Transmembrane</keyword>
<dbReference type="EMBL" id="MU004230">
    <property type="protein sequence ID" value="KAF2675263.1"/>
    <property type="molecule type" value="Genomic_DNA"/>
</dbReference>
<evidence type="ECO:0000256" key="1">
    <source>
        <dbReference type="SAM" id="MobiDB-lite"/>
    </source>
</evidence>
<keyword evidence="2" id="KW-0472">Membrane</keyword>
<feature type="compositionally biased region" description="Polar residues" evidence="1">
    <location>
        <begin position="320"/>
        <end position="332"/>
    </location>
</feature>
<keyword evidence="4" id="KW-1185">Reference proteome</keyword>
<feature type="region of interest" description="Disordered" evidence="1">
    <location>
        <begin position="307"/>
        <end position="332"/>
    </location>
</feature>
<dbReference type="PANTHER" id="PTHR42029:SF3">
    <property type="entry name" value="AN04G07800"/>
    <property type="match status" value="1"/>
</dbReference>
<gene>
    <name evidence="3" type="ORF">BT63DRAFT_32941</name>
</gene>
<dbReference type="OrthoDB" id="5420247at2759"/>
<evidence type="ECO:0000313" key="3">
    <source>
        <dbReference type="EMBL" id="KAF2675263.1"/>
    </source>
</evidence>
<feature type="transmembrane region" description="Helical" evidence="2">
    <location>
        <begin position="153"/>
        <end position="171"/>
    </location>
</feature>
<accession>A0A6A6UUV8</accession>
<evidence type="ECO:0000313" key="4">
    <source>
        <dbReference type="Proteomes" id="UP000799302"/>
    </source>
</evidence>
<keyword evidence="2" id="KW-1133">Transmembrane helix</keyword>
<dbReference type="AlphaFoldDB" id="A0A6A6UUV8"/>
<feature type="transmembrane region" description="Helical" evidence="2">
    <location>
        <begin position="78"/>
        <end position="102"/>
    </location>
</feature>
<dbReference type="PANTHER" id="PTHR42029">
    <property type="entry name" value="AN04G07800"/>
    <property type="match status" value="1"/>
</dbReference>